<gene>
    <name evidence="7" type="primary">cbpA_2</name>
    <name evidence="7" type="ORF">IMCC3135_21105</name>
</gene>
<keyword evidence="3" id="KW-0812">Transmembrane</keyword>
<dbReference type="KEGG" id="gai:IMCC3135_21105"/>
<dbReference type="Gene3D" id="1.50.10.140">
    <property type="match status" value="2"/>
</dbReference>
<dbReference type="SMART" id="SM01068">
    <property type="entry name" value="CBM_X"/>
    <property type="match status" value="2"/>
</dbReference>
<keyword evidence="3" id="KW-1133">Transmembrane helix</keyword>
<dbReference type="InterPro" id="IPR011013">
    <property type="entry name" value="Gal_mutarotase_sf_dom"/>
</dbReference>
<dbReference type="Pfam" id="PF10091">
    <property type="entry name" value="Glycoamylase"/>
    <property type="match status" value="1"/>
</dbReference>
<dbReference type="InterPro" id="IPR037824">
    <property type="entry name" value="GH94N_2_NdvB"/>
</dbReference>
<dbReference type="InterPro" id="IPR052047">
    <property type="entry name" value="GH94_Enzymes"/>
</dbReference>
<dbReference type="InterPro" id="IPR012341">
    <property type="entry name" value="6hp_glycosidase-like_sf"/>
</dbReference>
<dbReference type="GO" id="GO:0030246">
    <property type="term" value="F:carbohydrate binding"/>
    <property type="evidence" value="ECO:0007669"/>
    <property type="project" value="InterPro"/>
</dbReference>
<protein>
    <submittedName>
        <fullName evidence="7">Cellobiose phosphorylase</fullName>
        <ecNumber evidence="7">2.4.1.20</ecNumber>
    </submittedName>
</protein>
<evidence type="ECO:0000313" key="7">
    <source>
        <dbReference type="EMBL" id="ASJ74298.1"/>
    </source>
</evidence>
<feature type="domain" description="Glycosyl hydrolase 94 catalytic" evidence="6">
    <location>
        <begin position="2327"/>
        <end position="2751"/>
    </location>
</feature>
<keyword evidence="2 7" id="KW-0808">Transferase</keyword>
<evidence type="ECO:0000259" key="5">
    <source>
        <dbReference type="Pfam" id="PF10091"/>
    </source>
</evidence>
<evidence type="ECO:0000256" key="1">
    <source>
        <dbReference type="ARBA" id="ARBA00022676"/>
    </source>
</evidence>
<feature type="transmembrane region" description="Helical" evidence="3">
    <location>
        <begin position="815"/>
        <end position="838"/>
    </location>
</feature>
<feature type="transmembrane region" description="Helical" evidence="3">
    <location>
        <begin position="424"/>
        <end position="450"/>
    </location>
</feature>
<organism evidence="7 8">
    <name type="scientific">Granulosicoccus antarcticus IMCC3135</name>
    <dbReference type="NCBI Taxonomy" id="1192854"/>
    <lineage>
        <taxon>Bacteria</taxon>
        <taxon>Pseudomonadati</taxon>
        <taxon>Pseudomonadota</taxon>
        <taxon>Gammaproteobacteria</taxon>
        <taxon>Chromatiales</taxon>
        <taxon>Granulosicoccaceae</taxon>
        <taxon>Granulosicoccus</taxon>
    </lineage>
</organism>
<evidence type="ECO:0000256" key="2">
    <source>
        <dbReference type="ARBA" id="ARBA00022679"/>
    </source>
</evidence>
<proteinExistence type="predicted"/>
<dbReference type="Gene3D" id="2.70.98.40">
    <property type="entry name" value="Glycoside hydrolase, family 65, N-terminal domain"/>
    <property type="match status" value="2"/>
</dbReference>
<evidence type="ECO:0000259" key="6">
    <source>
        <dbReference type="Pfam" id="PF17167"/>
    </source>
</evidence>
<dbReference type="OrthoDB" id="9769991at2"/>
<feature type="domain" description="Glycosyl hydrolase 94 supersandwich" evidence="4">
    <location>
        <begin position="1531"/>
        <end position="1808"/>
    </location>
</feature>
<feature type="domain" description="Glycoamylase-like" evidence="5">
    <location>
        <begin position="1282"/>
        <end position="1489"/>
    </location>
</feature>
<dbReference type="InterPro" id="IPR037018">
    <property type="entry name" value="GH65_N"/>
</dbReference>
<dbReference type="InterPro" id="IPR008928">
    <property type="entry name" value="6-hairpin_glycosidase_sf"/>
</dbReference>
<keyword evidence="1 7" id="KW-0328">Glycosyltransferase</keyword>
<dbReference type="SUPFAM" id="SSF74650">
    <property type="entry name" value="Galactose mutarotase-like"/>
    <property type="match status" value="2"/>
</dbReference>
<dbReference type="Pfam" id="PF06165">
    <property type="entry name" value="GH94_b-supersand"/>
    <property type="match status" value="2"/>
</dbReference>
<evidence type="ECO:0000256" key="3">
    <source>
        <dbReference type="SAM" id="Phobius"/>
    </source>
</evidence>
<dbReference type="InterPro" id="IPR033432">
    <property type="entry name" value="GH94_catalytic"/>
</dbReference>
<dbReference type="EC" id="2.4.1.20" evidence="7"/>
<feature type="transmembrane region" description="Helical" evidence="3">
    <location>
        <begin position="792"/>
        <end position="809"/>
    </location>
</feature>
<evidence type="ECO:0000259" key="4">
    <source>
        <dbReference type="Pfam" id="PF06165"/>
    </source>
</evidence>
<dbReference type="Gene3D" id="2.60.420.10">
    <property type="entry name" value="Maltose phosphorylase, domain 3"/>
    <property type="match status" value="1"/>
</dbReference>
<dbReference type="CDD" id="cd11756">
    <property type="entry name" value="GH94N_ChvB_NdvB_1_like"/>
    <property type="match status" value="1"/>
</dbReference>
<dbReference type="EMBL" id="CP018632">
    <property type="protein sequence ID" value="ASJ74298.1"/>
    <property type="molecule type" value="Genomic_DNA"/>
</dbReference>
<dbReference type="InterPro" id="IPR010383">
    <property type="entry name" value="Glyco_hydrolase_94_b-supersand"/>
</dbReference>
<dbReference type="GO" id="GO:0005975">
    <property type="term" value="P:carbohydrate metabolic process"/>
    <property type="evidence" value="ECO:0007669"/>
    <property type="project" value="InterPro"/>
</dbReference>
<feature type="domain" description="Glycosyl hydrolase 94 supersandwich" evidence="4">
    <location>
        <begin position="2042"/>
        <end position="2313"/>
    </location>
</feature>
<dbReference type="Gene3D" id="1.50.10.10">
    <property type="match status" value="1"/>
</dbReference>
<dbReference type="Proteomes" id="UP000250079">
    <property type="component" value="Chromosome"/>
</dbReference>
<accession>A0A2Z2NX17</accession>
<reference evidence="7 8" key="1">
    <citation type="submission" date="2016-12" db="EMBL/GenBank/DDBJ databases">
        <authorList>
            <person name="Song W.-J."/>
            <person name="Kurnit D.M."/>
        </authorList>
    </citation>
    <scope>NUCLEOTIDE SEQUENCE [LARGE SCALE GENOMIC DNA]</scope>
    <source>
        <strain evidence="7 8">IMCC3135</strain>
    </source>
</reference>
<dbReference type="PANTHER" id="PTHR37469:SF2">
    <property type="entry name" value="CELLOBIONIC ACID PHOSPHORYLASE"/>
    <property type="match status" value="1"/>
</dbReference>
<keyword evidence="8" id="KW-1185">Reference proteome</keyword>
<dbReference type="GO" id="GO:0047738">
    <property type="term" value="F:cellobiose phosphorylase activity"/>
    <property type="evidence" value="ECO:0007669"/>
    <property type="project" value="UniProtKB-EC"/>
</dbReference>
<feature type="transmembrane region" description="Helical" evidence="3">
    <location>
        <begin position="916"/>
        <end position="935"/>
    </location>
</feature>
<name>A0A2Z2NX17_9GAMM</name>
<dbReference type="Pfam" id="PF17167">
    <property type="entry name" value="Glyco_hydro_94"/>
    <property type="match status" value="1"/>
</dbReference>
<keyword evidence="3" id="KW-0472">Membrane</keyword>
<evidence type="ECO:0000313" key="8">
    <source>
        <dbReference type="Proteomes" id="UP000250079"/>
    </source>
</evidence>
<dbReference type="InterPro" id="IPR019282">
    <property type="entry name" value="Glycoamylase-like_cons_dom"/>
</dbReference>
<dbReference type="PANTHER" id="PTHR37469">
    <property type="entry name" value="CELLOBIONIC ACID PHOSPHORYLASE-RELATED"/>
    <property type="match status" value="1"/>
</dbReference>
<feature type="transmembrane region" description="Helical" evidence="3">
    <location>
        <begin position="393"/>
        <end position="418"/>
    </location>
</feature>
<dbReference type="SUPFAM" id="SSF48208">
    <property type="entry name" value="Six-hairpin glycosidases"/>
    <property type="match status" value="1"/>
</dbReference>
<sequence length="2812" mass="313972">MNIAQANSMSTHPPYELEYLSGKQLGDVGRELGISARVECDVFTGTDIRARQLKNKHDIEAVYRSLLTAAEKREILTPAAEWLLDNYFLIEETIQQARRDLPPRFYRQLPTIETNKGIKVPRMTALAFLYLRHSHSEVTATRVTSAIEGYQSSVPCRIGELWAVPSLLRFLLIEELRTLAVQIQKRRLSRASANHIADQVLLEQSSDLRLSLLQRETPNDIDYSFASQLIYRLRDASVQAHECSIWLEERLEEQGSDSEEVLIAEQSRLSAGAVRIGNIIRSLRTINDIDWTEWFKTVSKVDEMLQSCDGFDQLDFTSQDQYRNAIETIARQSGLDELTVIEKAIDSSVGPHALKTQDYVGYYLIGDGRAGFERLVGAQPSISNRILRTWVAFGWKAIAIPIGLLTLLALIAAYLFVLSAGLPVWQALLLGFLATLPATEGATGLFNFLVTHMKAPARLIGYEYADGVPQESRTLVVMPCMISSRDAIDDLVRNLEVHYLASTRGELYYALVSDWVDADVPVNDHDKELLAYAQAEIARLAERYAHTGSTRFYLLHRNRTFNESQGTWMGWERKRGKLIELNRVLRGRSDTSFVETDLPDHIRFVMTLDADTRLTRDSVTRLVGKLAHPMNSPQIDPISNSVVQGHAILQPRVMPSLTTGDEASVFQHTFSQNRGLDPYVFTVSDVYQDLTANGSFTGKGLYDVDAVIAVLDERFDDNTILSHDLLEGTVGRSALVTDVELVEDFPVKYEVEASRQHRWARGDWQLLPLILGADAGISSLGRWKMLDNLRRSLVPIAWVLASLLGWTLLSLHDSVIWQLALFLSLFIAPTLSVVEGIFPAGDERVLRVHISSVITEIGSATSQVLLRIVFIAHSAVSMADAIGRTLYRLFVSRQNLLEWRTAAQAHAGANWGISDYYRVMPGAVLIGGIGFLLAMAAGNDTLLVAAPLCALWVASPLLAWKVSQSAETQDRLEVSVEERRQFRTIARRTWHYFETFVTPEHNSLPPDNFQEHPEPVVANRTSPTNIGLYLLSVISARDFGWIAIQDTVQRIEDTLATVEALDKHRGHLFNWYDTKTCKVLQPPYVSAVDSGNLAGHLITLSATCRDWAEAPYAYLQAGYEGIADCISIVAEELAAVPDDRRSLRPLRRRLEERINGFQRTTDALIREPEFAAVTTSYLLTMAEDIEKLAREIDLETGSQRTGALIEWAHAVTQNCRATLEDTRLEQAAVEVLRSRLEFLRDRARTLAFNMDFAFLLRPERRLLAIGYRPDTDELDQSCYDLLASEARLTSLFGIAKGDLPTEHWFRLGRPIVPVGNLGALVSWSGSMFEYLMPPLVMQEQPGGILSQSNAQAIKRQIEYGRQCKVPWGISESAFNARDQEMTYQYANFGVPTLGMKRGLAENLVIAPYATMLAAQYQPRAAIVNLDRLTKMGALGRYGFHDAIDFTHSRLPENTRFAIVRNYMAHHHGMSILAISNVVFQGRLRTRFHSDPVIEAAELLLQENAPRNVPVSSVNQHEADLISGRNEPLGPVHRTITDPVASERAVSLLSNGHYSLMMTATGSGHASWNGLSVNRWTADVNEAHQGQFLFVRDQKSGEWWSATAEPRRANGEVCEAVFSDSRAEFHKRVGSLRTLVEVIVASETDAQGHRITLFNDGDKERFLDVTSYSEPVLSLASADKAHPAFSKLFVRTTVSADKSVIRAVRNRRRHDEPDMEVAHLVVSSQRNKSNTEAETDRRRFIGRGRRLDIAAAFDKDAVFTAGSEFTLDPVFALRRTIRIPAGKQTSMIFWTLAAPSGAQLETGIARLQHPECFEREAMHAWTRSQVQLRYVGMSPEEAIVFQTLASHLIFSQSILGPDASDHALSQQSTLWSLGISGDYPILILRIDAETDIEIVRKSLRAQEYFRARGFLTDLVVVNERLSSYTQDLQLAIEALCENARLRGSSGDGANHIFALRRDLIPDTLHKSLMATARVIFQARNGKFTTQIERAKRVWRVRGRRSRSRPLVPQVLHASRREDVAVPPDAGSQLQYWNGYGGFDEARREYVINLPAGHATPHPWINVLSNDNFGAHVSAEGTGYTWSSNSRDYQLTPWSNDPVVDRPGETWLIVDLDTGAVCSPMPALCGSGQDQFEIRHGLGYSRFSSKTQTLSLSLLQTVHVTDPVKLTRLALCNSGSRKRSLRIYHYVEWVLGNDRARTASTINARLSSSDEVMLASNPYSNDYAAHTAFVACDRPLSSWTCHRQSALGDGTVWLPQPMLTGDLLSDATGVYTRDPCAALSVDVTLEAGEEQQLTFMLGDASSEYQALHLVHKHRQHSFDDSLEAVRQRWHGLTDVLQVQTPDKAMDLLVNTWLPYQSVGCRLQARAAFYQASGAYGFRDQLQDTMAFLLHEPSLARRQILNAASRQFYQGDVQHWWLPGSGVGVRTLISDDVVWLAYGVAHYVSVTGDSAILDEELSFLEGPELEPGEHDRMFLPDTSQEKSALYEHCVCALALAMKRTGVHGLPLMLGGDWNDGMNRVGEQGRGESVWLGWFLASTLSRFIPLAEQRGDTSRVALWQAHLDALLVALESDAWEQDHYLRAWYDDGTALGSSASVECRIDSIAQSWSVMSGLAGPTRAAKAMNSVLERLVDNKTDTIRLFVPPFANTDKEPGYIKGYPPGVRENGGQYTHAATWVVIALAQLGRGDDAYTCWQRLNPVMHATDKESADIYRVEPYVVAADVYAGEGRAGRGGWTWYTGSASWLYRAAVESILGITRRGSVLYVVPVLPSSWPGYEATLRLGTQVLNIKVEQQAGNTTVSINDTVLDVERGWPLD</sequence>